<feature type="domain" description="Gamma-glutamylcyclotransferase AIG2-like" evidence="6">
    <location>
        <begin position="13"/>
        <end position="121"/>
    </location>
</feature>
<dbReference type="GO" id="GO:0061929">
    <property type="term" value="F:gamma-glutamylaminecyclotransferase activity"/>
    <property type="evidence" value="ECO:0007669"/>
    <property type="project" value="InterPro"/>
</dbReference>
<accession>A0A2N9GB69</accession>
<evidence type="ECO:0000256" key="5">
    <source>
        <dbReference type="RuleBase" id="RU367036"/>
    </source>
</evidence>
<evidence type="ECO:0000259" key="6">
    <source>
        <dbReference type="Pfam" id="PF06094"/>
    </source>
</evidence>
<evidence type="ECO:0000256" key="2">
    <source>
        <dbReference type="ARBA" id="ARBA00008861"/>
    </source>
</evidence>
<dbReference type="Pfam" id="PF06094">
    <property type="entry name" value="GGACT"/>
    <property type="match status" value="1"/>
</dbReference>
<dbReference type="InterPro" id="IPR036568">
    <property type="entry name" value="GGCT-like_sf"/>
</dbReference>
<dbReference type="InterPro" id="IPR039126">
    <property type="entry name" value="GGACT"/>
</dbReference>
<comment type="similarity">
    <text evidence="2 5">Belongs to the gamma-glutamylcyclotransferase family.</text>
</comment>
<evidence type="ECO:0000313" key="7">
    <source>
        <dbReference type="EMBL" id="SPC96394.1"/>
    </source>
</evidence>
<name>A0A2N9GB69_FAGSY</name>
<dbReference type="PANTHER" id="PTHR12510:SF15">
    <property type="entry name" value="GAMMA-GLUTAMYLCYCLOTRANSFERASE FAMILY PROTEIN"/>
    <property type="match status" value="1"/>
</dbReference>
<evidence type="ECO:0000256" key="3">
    <source>
        <dbReference type="ARBA" id="ARBA00023315"/>
    </source>
</evidence>
<reference evidence="7" key="1">
    <citation type="submission" date="2018-02" db="EMBL/GenBank/DDBJ databases">
        <authorList>
            <person name="Cohen D.B."/>
            <person name="Kent A.D."/>
        </authorList>
    </citation>
    <scope>NUCLEOTIDE SEQUENCE</scope>
</reference>
<dbReference type="SUPFAM" id="SSF110857">
    <property type="entry name" value="Gamma-glutamyl cyclotransferase-like"/>
    <property type="match status" value="1"/>
</dbReference>
<proteinExistence type="inferred from homology"/>
<dbReference type="Gene3D" id="3.10.490.10">
    <property type="entry name" value="Gamma-glutamyl cyclotransferase-like"/>
    <property type="match status" value="1"/>
</dbReference>
<organism evidence="7">
    <name type="scientific">Fagus sylvatica</name>
    <name type="common">Beechnut</name>
    <dbReference type="NCBI Taxonomy" id="28930"/>
    <lineage>
        <taxon>Eukaryota</taxon>
        <taxon>Viridiplantae</taxon>
        <taxon>Streptophyta</taxon>
        <taxon>Embryophyta</taxon>
        <taxon>Tracheophyta</taxon>
        <taxon>Spermatophyta</taxon>
        <taxon>Magnoliopsida</taxon>
        <taxon>eudicotyledons</taxon>
        <taxon>Gunneridae</taxon>
        <taxon>Pentapetalae</taxon>
        <taxon>rosids</taxon>
        <taxon>fabids</taxon>
        <taxon>Fagales</taxon>
        <taxon>Fagaceae</taxon>
        <taxon>Fagus</taxon>
    </lineage>
</organism>
<sequence length="176" mass="19718">MSDTCGHSKGHLIFSYGTLKRGFPNYNLMQSLIDDNDAVFMGAHVTRNSYPLVCGPNGIPYLINLPGSGHRVTGELYSVSTRGLARVDELEGTIAGHYERLPIQIENQVDLVEAEAYYAHSSFGEELWERNGREGLSEYTEREASGFVRREDRSKDRTFLDEVRFFLSSSSSSAPK</sequence>
<protein>
    <recommendedName>
        <fullName evidence="5">Gamma-glutamylcyclotransferase family protein</fullName>
    </recommendedName>
</protein>
<dbReference type="PANTHER" id="PTHR12510">
    <property type="entry name" value="TROPONIN C-AKIN-1 PROTEIN"/>
    <property type="match status" value="1"/>
</dbReference>
<comment type="function">
    <text evidence="1">Putative gamma-glutamylcyclotransferase.</text>
</comment>
<keyword evidence="3" id="KW-0808">Transferase</keyword>
<dbReference type="EMBL" id="OIVN01001668">
    <property type="protein sequence ID" value="SPC96394.1"/>
    <property type="molecule type" value="Genomic_DNA"/>
</dbReference>
<gene>
    <name evidence="7" type="ORF">FSB_LOCUS24276</name>
</gene>
<dbReference type="InterPro" id="IPR013024">
    <property type="entry name" value="GGCT-like"/>
</dbReference>
<evidence type="ECO:0000256" key="4">
    <source>
        <dbReference type="PIRSR" id="PIRSR639126-1"/>
    </source>
</evidence>
<dbReference type="AlphaFoldDB" id="A0A2N9GB69"/>
<dbReference type="GO" id="GO:0016746">
    <property type="term" value="F:acyltransferase activity"/>
    <property type="evidence" value="ECO:0007669"/>
    <property type="project" value="UniProtKB-KW"/>
</dbReference>
<evidence type="ECO:0000256" key="1">
    <source>
        <dbReference type="ARBA" id="ARBA00002782"/>
    </source>
</evidence>
<keyword evidence="3" id="KW-0012">Acyltransferase</keyword>
<dbReference type="InterPro" id="IPR009288">
    <property type="entry name" value="AIG2-like_dom"/>
</dbReference>
<dbReference type="CDD" id="cd06661">
    <property type="entry name" value="GGCT_like"/>
    <property type="match status" value="1"/>
</dbReference>
<dbReference type="GO" id="GO:0005829">
    <property type="term" value="C:cytosol"/>
    <property type="evidence" value="ECO:0007669"/>
    <property type="project" value="TreeGrafter"/>
</dbReference>
<feature type="active site" description="Proton acceptor" evidence="4">
    <location>
        <position position="91"/>
    </location>
</feature>